<feature type="region of interest" description="Disordered" evidence="1">
    <location>
        <begin position="147"/>
        <end position="166"/>
    </location>
</feature>
<feature type="region of interest" description="Disordered" evidence="1">
    <location>
        <begin position="1"/>
        <end position="36"/>
    </location>
</feature>
<protein>
    <submittedName>
        <fullName evidence="2">Uncharacterized protein</fullName>
    </submittedName>
</protein>
<gene>
    <name evidence="2" type="ORF">SLS53_005803</name>
</gene>
<reference evidence="2 3" key="1">
    <citation type="journal article" date="2023" name="PLoS ONE">
        <title>Cytospora paraplurivora sp. nov. isolated from orchards with fruit tree decline syndrome in Ontario, Canada.</title>
        <authorList>
            <person name="Ilyukhin E."/>
            <person name="Nguyen H.D.T."/>
            <person name="Castle A.J."/>
            <person name="Ellouze W."/>
        </authorList>
    </citation>
    <scope>NUCLEOTIDE SEQUENCE [LARGE SCALE GENOMIC DNA]</scope>
    <source>
        <strain evidence="2 3">FDS-564</strain>
    </source>
</reference>
<feature type="compositionally biased region" description="Polar residues" evidence="1">
    <location>
        <begin position="329"/>
        <end position="338"/>
    </location>
</feature>
<accession>A0AAN9U4L0</accession>
<dbReference type="Proteomes" id="UP001320245">
    <property type="component" value="Unassembled WGS sequence"/>
</dbReference>
<name>A0AAN9U4L0_9PEZI</name>
<feature type="region of interest" description="Disordered" evidence="1">
    <location>
        <begin position="274"/>
        <end position="338"/>
    </location>
</feature>
<evidence type="ECO:0000313" key="2">
    <source>
        <dbReference type="EMBL" id="KAK7739167.1"/>
    </source>
</evidence>
<comment type="caution">
    <text evidence="2">The sequence shown here is derived from an EMBL/GenBank/DDBJ whole genome shotgun (WGS) entry which is preliminary data.</text>
</comment>
<evidence type="ECO:0000313" key="3">
    <source>
        <dbReference type="Proteomes" id="UP001320245"/>
    </source>
</evidence>
<sequence length="619" mass="67397">MADDSTPHSPVTNRDYDRSSLGLNHQQETSKYHRQENEIDEAKTLGHDGWRCPKSQAFTDEAHWGRDGEAVSILHIQPFPETPEAPESSADTFIISATVCQQPNPPVNTVIGDMQPFRVPKRRTPIPSESARYASFSENNWEDDSLRVGEEGAHSSPRPVQQKNDEKYLGKEDTVKDEVRDICELMERDEAIESVNFEHVSPRLRRPATPEEERRFRDLIDRLQPRTAGQQKKNQALADPAIISFAPKDNNESSGCGNLMAQLRAAGEQYMAKSRYNSSSDSGYTSPTTHSRPSTRPQSRIRQDTSISAGSVTPSTQHLKLGSKDSGYESPSKQSTLNPTAKEFASADVAGGSPTKQGGLSRPLLPDNFYFTPQLQNTMVTVAPGTLSAAVQSPGPIFRGMPTHITVPLNFFDTPGLTQASPGLVPQMNPLINPNLQPQPGFGLPGACTSTWGELGPVPCQAPLPGPGTPGMVPPPGLVSTPGLAKSGVAGPFHHQLPNTASCNNPAHQGISHFNSAHVSPVSSMTPLPPPAPPASLLPHRTNALVSPPTAPAAPMATPFIRKNVPKPKVPNTTGQQYWEYVHEMRRMYEPGYAQKSKTNQQKRFMKQLHKNVDTTGQS</sequence>
<keyword evidence="3" id="KW-1185">Reference proteome</keyword>
<feature type="compositionally biased region" description="Polar residues" evidence="1">
    <location>
        <begin position="304"/>
        <end position="318"/>
    </location>
</feature>
<feature type="compositionally biased region" description="Low complexity" evidence="1">
    <location>
        <begin position="285"/>
        <end position="300"/>
    </location>
</feature>
<dbReference type="AlphaFoldDB" id="A0AAN9U4L0"/>
<proteinExistence type="predicted"/>
<dbReference type="EMBL" id="JAJSPL020000023">
    <property type="protein sequence ID" value="KAK7739167.1"/>
    <property type="molecule type" value="Genomic_DNA"/>
</dbReference>
<feature type="compositionally biased region" description="Polar residues" evidence="1">
    <location>
        <begin position="275"/>
        <end position="284"/>
    </location>
</feature>
<evidence type="ECO:0000256" key="1">
    <source>
        <dbReference type="SAM" id="MobiDB-lite"/>
    </source>
</evidence>
<organism evidence="2 3">
    <name type="scientific">Cytospora paraplurivora</name>
    <dbReference type="NCBI Taxonomy" id="2898453"/>
    <lineage>
        <taxon>Eukaryota</taxon>
        <taxon>Fungi</taxon>
        <taxon>Dikarya</taxon>
        <taxon>Ascomycota</taxon>
        <taxon>Pezizomycotina</taxon>
        <taxon>Sordariomycetes</taxon>
        <taxon>Sordariomycetidae</taxon>
        <taxon>Diaporthales</taxon>
        <taxon>Cytosporaceae</taxon>
        <taxon>Cytospora</taxon>
    </lineage>
</organism>